<dbReference type="PROSITE" id="PS51000">
    <property type="entry name" value="HTH_DEOR_2"/>
    <property type="match status" value="1"/>
</dbReference>
<dbReference type="EMBL" id="QMQA01000050">
    <property type="protein sequence ID" value="RLE14310.1"/>
    <property type="molecule type" value="Genomic_DNA"/>
</dbReference>
<feature type="domain" description="HTH deoR-type" evidence="4">
    <location>
        <begin position="19"/>
        <end position="74"/>
    </location>
</feature>
<keyword evidence="3" id="KW-0804">Transcription</keyword>
<dbReference type="AlphaFoldDB" id="A0A662DEX3"/>
<dbReference type="SUPFAM" id="SSF46785">
    <property type="entry name" value="Winged helix' DNA-binding domain"/>
    <property type="match status" value="1"/>
</dbReference>
<evidence type="ECO:0000256" key="3">
    <source>
        <dbReference type="ARBA" id="ARBA00023163"/>
    </source>
</evidence>
<keyword evidence="1" id="KW-0805">Transcription regulation</keyword>
<dbReference type="SMART" id="SM01134">
    <property type="entry name" value="DeoRC"/>
    <property type="match status" value="1"/>
</dbReference>
<evidence type="ECO:0000259" key="4">
    <source>
        <dbReference type="PROSITE" id="PS51000"/>
    </source>
</evidence>
<evidence type="ECO:0000313" key="5">
    <source>
        <dbReference type="EMBL" id="RLE14310.1"/>
    </source>
</evidence>
<dbReference type="GO" id="GO:0003677">
    <property type="term" value="F:DNA binding"/>
    <property type="evidence" value="ECO:0007669"/>
    <property type="project" value="UniProtKB-KW"/>
</dbReference>
<dbReference type="Gene3D" id="3.40.50.1360">
    <property type="match status" value="1"/>
</dbReference>
<proteinExistence type="predicted"/>
<dbReference type="Pfam" id="PF00455">
    <property type="entry name" value="DeoRC"/>
    <property type="match status" value="1"/>
</dbReference>
<evidence type="ECO:0000256" key="2">
    <source>
        <dbReference type="ARBA" id="ARBA00023125"/>
    </source>
</evidence>
<dbReference type="InterPro" id="IPR018356">
    <property type="entry name" value="Tscrpt_reg_HTH_DeoR_CS"/>
</dbReference>
<dbReference type="InterPro" id="IPR001034">
    <property type="entry name" value="DeoR_HTH"/>
</dbReference>
<dbReference type="PANTHER" id="PTHR30363:SF44">
    <property type="entry name" value="AGA OPERON TRANSCRIPTIONAL REPRESSOR-RELATED"/>
    <property type="match status" value="1"/>
</dbReference>
<dbReference type="Gene3D" id="1.10.10.10">
    <property type="entry name" value="Winged helix-like DNA-binding domain superfamily/Winged helix DNA-binding domain"/>
    <property type="match status" value="1"/>
</dbReference>
<gene>
    <name evidence="5" type="ORF">DRJ04_02635</name>
</gene>
<sequence length="267" mass="28947">MHTKNQICINMSKTITMLRSTRCREIKKIVEENGIITVSKLSKILNVSPSTIRRDLKILGKQRLIGRFHGGIVTRSARALFSEREIQNREEKRKIGITAAKLIKDGDTIILDAGTTTAQIAQNMGYKKNVVVVTTAINIARLLQGKPGLKVILTGGLLNVETDSLVGALTKEAFSKINADIAFLGCAAISIDSGVMYPDLDIVETKKAIVKSAKKVIIVADHSKFNKVSLTSAIPITAVDKIVTDDKLPQAYAEALTAKGIEVIVAK</sequence>
<dbReference type="SMART" id="SM00420">
    <property type="entry name" value="HTH_DEOR"/>
    <property type="match status" value="1"/>
</dbReference>
<dbReference type="PRINTS" id="PR00037">
    <property type="entry name" value="HTHLACR"/>
</dbReference>
<protein>
    <submittedName>
        <fullName evidence="5">DeoR family transcriptional regulator</fullName>
    </submittedName>
</protein>
<reference evidence="5 6" key="1">
    <citation type="submission" date="2018-06" db="EMBL/GenBank/DDBJ databases">
        <title>Extensive metabolic versatility and redundancy in microbially diverse, dynamic hydrothermal sediments.</title>
        <authorList>
            <person name="Dombrowski N."/>
            <person name="Teske A."/>
            <person name="Baker B.J."/>
        </authorList>
    </citation>
    <scope>NUCLEOTIDE SEQUENCE [LARGE SCALE GENOMIC DNA]</scope>
    <source>
        <strain evidence="5">B3_G15</strain>
    </source>
</reference>
<dbReference type="PROSITE" id="PS00894">
    <property type="entry name" value="HTH_DEOR_1"/>
    <property type="match status" value="1"/>
</dbReference>
<dbReference type="InterPro" id="IPR036390">
    <property type="entry name" value="WH_DNA-bd_sf"/>
</dbReference>
<evidence type="ECO:0000313" key="6">
    <source>
        <dbReference type="Proteomes" id="UP000280417"/>
    </source>
</evidence>
<dbReference type="Pfam" id="PF08220">
    <property type="entry name" value="HTH_DeoR"/>
    <property type="match status" value="1"/>
</dbReference>
<organism evidence="5 6">
    <name type="scientific">Aerophobetes bacterium</name>
    <dbReference type="NCBI Taxonomy" id="2030807"/>
    <lineage>
        <taxon>Bacteria</taxon>
        <taxon>Candidatus Aerophobota</taxon>
    </lineage>
</organism>
<dbReference type="InterPro" id="IPR036388">
    <property type="entry name" value="WH-like_DNA-bd_sf"/>
</dbReference>
<dbReference type="SUPFAM" id="SSF100950">
    <property type="entry name" value="NagB/RpiA/CoA transferase-like"/>
    <property type="match status" value="1"/>
</dbReference>
<dbReference type="GO" id="GO:0003700">
    <property type="term" value="F:DNA-binding transcription factor activity"/>
    <property type="evidence" value="ECO:0007669"/>
    <property type="project" value="InterPro"/>
</dbReference>
<dbReference type="PANTHER" id="PTHR30363">
    <property type="entry name" value="HTH-TYPE TRANSCRIPTIONAL REGULATOR SRLR-RELATED"/>
    <property type="match status" value="1"/>
</dbReference>
<comment type="caution">
    <text evidence="5">The sequence shown here is derived from an EMBL/GenBank/DDBJ whole genome shotgun (WGS) entry which is preliminary data.</text>
</comment>
<accession>A0A662DEX3</accession>
<dbReference type="Proteomes" id="UP000280417">
    <property type="component" value="Unassembled WGS sequence"/>
</dbReference>
<evidence type="ECO:0000256" key="1">
    <source>
        <dbReference type="ARBA" id="ARBA00023015"/>
    </source>
</evidence>
<dbReference type="InterPro" id="IPR014036">
    <property type="entry name" value="DeoR-like_C"/>
</dbReference>
<dbReference type="InterPro" id="IPR037171">
    <property type="entry name" value="NagB/RpiA_transferase-like"/>
</dbReference>
<keyword evidence="2" id="KW-0238">DNA-binding</keyword>
<dbReference type="InterPro" id="IPR050313">
    <property type="entry name" value="Carb_Metab_HTH_regulators"/>
</dbReference>
<name>A0A662DEX3_UNCAE</name>